<dbReference type="AlphaFoldDB" id="A0A5P8WLQ8"/>
<protein>
    <submittedName>
        <fullName evidence="3">TfuA domain protein core</fullName>
    </submittedName>
</protein>
<dbReference type="RefSeq" id="WP_194199089.1">
    <property type="nucleotide sequence ID" value="NZ_CP045231.1"/>
</dbReference>
<dbReference type="Pfam" id="PF07812">
    <property type="entry name" value="TfuA"/>
    <property type="match status" value="1"/>
</dbReference>
<evidence type="ECO:0000259" key="2">
    <source>
        <dbReference type="Pfam" id="PF07812"/>
    </source>
</evidence>
<dbReference type="Proteomes" id="UP000326678">
    <property type="component" value="Chromosome pGXM04"/>
</dbReference>
<feature type="compositionally biased region" description="Polar residues" evidence="1">
    <location>
        <begin position="232"/>
        <end position="241"/>
    </location>
</feature>
<dbReference type="EMBL" id="CP045231">
    <property type="protein sequence ID" value="QFS52829.1"/>
    <property type="molecule type" value="Genomic_DNA"/>
</dbReference>
<sequence>MFQNRKLPVVFAGPSLSQLSEIERCRIDLRPPVRRGDLQALLSIDSPRTVILIDGLFGTSMSVTPTECRHLLQKGWLVVGASSMGALRASELWSLGMVGVGDVFTLFRIGVLRSDADVAVAYHPDTFEEITASLVHVRSILSVLEQSAKISGLEARKLLNYAQRIYWYERSWQYLLAIWSSLGIDEDVIQTAKYLVADYRFHPKKRDALLAVRSVLAGRWTAWPDMGIPKNDVSSTNQKTAGGSAGKSLG</sequence>
<feature type="region of interest" description="Disordered" evidence="1">
    <location>
        <begin position="231"/>
        <end position="250"/>
    </location>
</feature>
<gene>
    <name evidence="3" type="ORF">GXM_10093</name>
</gene>
<keyword evidence="4" id="KW-1185">Reference proteome</keyword>
<evidence type="ECO:0000256" key="1">
    <source>
        <dbReference type="SAM" id="MobiDB-lite"/>
    </source>
</evidence>
<name>A0A5P8WLQ8_9NOSO</name>
<organism evidence="3 4">
    <name type="scientific">Nostoc sphaeroides CCNUC1</name>
    <dbReference type="NCBI Taxonomy" id="2653204"/>
    <lineage>
        <taxon>Bacteria</taxon>
        <taxon>Bacillati</taxon>
        <taxon>Cyanobacteriota</taxon>
        <taxon>Cyanophyceae</taxon>
        <taxon>Nostocales</taxon>
        <taxon>Nostocaceae</taxon>
        <taxon>Nostoc</taxon>
    </lineage>
</organism>
<proteinExistence type="predicted"/>
<reference evidence="3 4" key="1">
    <citation type="submission" date="2019-10" db="EMBL/GenBank/DDBJ databases">
        <title>Genomic and transcriptomic insights into the perfect genentic adaptation of a filamentous nitrogen-fixing cyanobacterium to rice fields.</title>
        <authorList>
            <person name="Chen Z."/>
        </authorList>
    </citation>
    <scope>NUCLEOTIDE SEQUENCE [LARGE SCALE GENOMIC DNA]</scope>
    <source>
        <strain evidence="3">CCNUC1</strain>
    </source>
</reference>
<dbReference type="InterPro" id="IPR012924">
    <property type="entry name" value="TfuA_core"/>
</dbReference>
<evidence type="ECO:0000313" key="4">
    <source>
        <dbReference type="Proteomes" id="UP000326678"/>
    </source>
</evidence>
<feature type="domain" description="TfuA-like core" evidence="2">
    <location>
        <begin position="54"/>
        <end position="171"/>
    </location>
</feature>
<evidence type="ECO:0000313" key="3">
    <source>
        <dbReference type="EMBL" id="QFS52829.1"/>
    </source>
</evidence>
<dbReference type="KEGG" id="nsh:GXM_10093"/>
<accession>A0A5P8WLQ8</accession>